<feature type="compositionally biased region" description="Basic and acidic residues" evidence="1">
    <location>
        <begin position="1"/>
        <end position="14"/>
    </location>
</feature>
<evidence type="ECO:0000313" key="2">
    <source>
        <dbReference type="EMBL" id="MFI9104700.1"/>
    </source>
</evidence>
<sequence length="482" mass="49697">MHSGHGDETPDDQYRQNPGTPEPRRGVALPPEQPPQHYEDHVRPAGGQPWDQAPGAAQPLPPEAGAGADATMMFPPYPQATLPAPAMPPVPPAMPPAPPAAAAPVPEADATQFLPPYPRSSPPAEPFTPDPFKPEPFAPEPFAPEPFTPEHFGAGTGPAGYPAESEAEATRHLSLSIFDEPSYDQPQGPSYDQSYDEPQSAPSGDYDHLYRQDGPRQQPRPEPARQQPYRVQAAPPAPAPAQAYADPYDGANGANQANGANGGGGGGSRRRLSPAAVIGIVVGGCALAGLAAGAALSAGGDDDSKDQAKASKPPASSTGASAQPGGAADDAATKQAKTLDALLKDSGSSRSSVVSAVESIKSCKNLPQAAADLRAAAGQRGTLVTRLAALQVDQLPQHAELTEALNKAWAASAAADNAYASWADQAASDGKTCKGGHAKGTPVKSVGDRESGSATAQKKRAVRLWNAIAKQHNLTEREYSQL</sequence>
<reference evidence="2 3" key="1">
    <citation type="submission" date="2024-10" db="EMBL/GenBank/DDBJ databases">
        <title>The Natural Products Discovery Center: Release of the First 8490 Sequenced Strains for Exploring Actinobacteria Biosynthetic Diversity.</title>
        <authorList>
            <person name="Kalkreuter E."/>
            <person name="Kautsar S.A."/>
            <person name="Yang D."/>
            <person name="Bader C.D."/>
            <person name="Teijaro C.N."/>
            <person name="Fluegel L."/>
            <person name="Davis C.M."/>
            <person name="Simpson J.R."/>
            <person name="Lauterbach L."/>
            <person name="Steele A.D."/>
            <person name="Gui C."/>
            <person name="Meng S."/>
            <person name="Li G."/>
            <person name="Viehrig K."/>
            <person name="Ye F."/>
            <person name="Su P."/>
            <person name="Kiefer A.F."/>
            <person name="Nichols A."/>
            <person name="Cepeda A.J."/>
            <person name="Yan W."/>
            <person name="Fan B."/>
            <person name="Jiang Y."/>
            <person name="Adhikari A."/>
            <person name="Zheng C.-J."/>
            <person name="Schuster L."/>
            <person name="Cowan T.M."/>
            <person name="Smanski M.J."/>
            <person name="Chevrette M.G."/>
            <person name="De Carvalho L.P.S."/>
            <person name="Shen B."/>
        </authorList>
    </citation>
    <scope>NUCLEOTIDE SEQUENCE [LARGE SCALE GENOMIC DNA]</scope>
    <source>
        <strain evidence="2 3">NPDC053399</strain>
    </source>
</reference>
<feature type="region of interest" description="Disordered" evidence="1">
    <location>
        <begin position="296"/>
        <end position="333"/>
    </location>
</feature>
<dbReference type="RefSeq" id="WP_399655301.1">
    <property type="nucleotide sequence ID" value="NZ_JBITYG010000010.1"/>
</dbReference>
<feature type="compositionally biased region" description="Polar residues" evidence="1">
    <location>
        <begin position="184"/>
        <end position="202"/>
    </location>
</feature>
<dbReference type="Proteomes" id="UP001614394">
    <property type="component" value="Unassembled WGS sequence"/>
</dbReference>
<comment type="caution">
    <text evidence="2">The sequence shown here is derived from an EMBL/GenBank/DDBJ whole genome shotgun (WGS) entry which is preliminary data.</text>
</comment>
<dbReference type="EMBL" id="JBITYG010000010">
    <property type="protein sequence ID" value="MFI9104700.1"/>
    <property type="molecule type" value="Genomic_DNA"/>
</dbReference>
<feature type="region of interest" description="Disordered" evidence="1">
    <location>
        <begin position="1"/>
        <end position="271"/>
    </location>
</feature>
<feature type="compositionally biased region" description="Pro residues" evidence="1">
    <location>
        <begin position="85"/>
        <end position="101"/>
    </location>
</feature>
<feature type="compositionally biased region" description="Pro residues" evidence="1">
    <location>
        <begin position="115"/>
        <end position="147"/>
    </location>
</feature>
<keyword evidence="3" id="KW-1185">Reference proteome</keyword>
<feature type="compositionally biased region" description="Low complexity" evidence="1">
    <location>
        <begin position="224"/>
        <end position="259"/>
    </location>
</feature>
<feature type="region of interest" description="Disordered" evidence="1">
    <location>
        <begin position="431"/>
        <end position="458"/>
    </location>
</feature>
<proteinExistence type="predicted"/>
<feature type="compositionally biased region" description="Basic and acidic residues" evidence="1">
    <location>
        <begin position="205"/>
        <end position="214"/>
    </location>
</feature>
<evidence type="ECO:0000313" key="3">
    <source>
        <dbReference type="Proteomes" id="UP001614394"/>
    </source>
</evidence>
<organism evidence="2 3">
    <name type="scientific">Streptomyces fildesensis</name>
    <dbReference type="NCBI Taxonomy" id="375757"/>
    <lineage>
        <taxon>Bacteria</taxon>
        <taxon>Bacillati</taxon>
        <taxon>Actinomycetota</taxon>
        <taxon>Actinomycetes</taxon>
        <taxon>Kitasatosporales</taxon>
        <taxon>Streptomycetaceae</taxon>
        <taxon>Streptomyces</taxon>
    </lineage>
</organism>
<evidence type="ECO:0000256" key="1">
    <source>
        <dbReference type="SAM" id="MobiDB-lite"/>
    </source>
</evidence>
<protein>
    <submittedName>
        <fullName evidence="2">Uncharacterized protein</fullName>
    </submittedName>
</protein>
<gene>
    <name evidence="2" type="ORF">ACIGXA_29725</name>
</gene>
<accession>A0ABW8CH58</accession>
<name>A0ABW8CH58_9ACTN</name>